<keyword evidence="3" id="KW-1185">Reference proteome</keyword>
<evidence type="ECO:0000313" key="3">
    <source>
        <dbReference type="Proteomes" id="UP001500390"/>
    </source>
</evidence>
<gene>
    <name evidence="2" type="ORF">GCM10023153_03310</name>
</gene>
<proteinExistence type="predicted"/>
<reference evidence="3" key="1">
    <citation type="journal article" date="2019" name="Int. J. Syst. Evol. Microbiol.">
        <title>The Global Catalogue of Microorganisms (GCM) 10K type strain sequencing project: providing services to taxonomists for standard genome sequencing and annotation.</title>
        <authorList>
            <consortium name="The Broad Institute Genomics Platform"/>
            <consortium name="The Broad Institute Genome Sequencing Center for Infectious Disease"/>
            <person name="Wu L."/>
            <person name="Ma J."/>
        </authorList>
    </citation>
    <scope>NUCLEOTIDE SEQUENCE [LARGE SCALE GENOMIC DNA]</scope>
    <source>
        <strain evidence="3">JCM 17738</strain>
    </source>
</reference>
<comment type="caution">
    <text evidence="2">The sequence shown here is derived from an EMBL/GenBank/DDBJ whole genome shotgun (WGS) entry which is preliminary data.</text>
</comment>
<name>A0ABP8JBH8_9MICO</name>
<dbReference type="Proteomes" id="UP001500390">
    <property type="component" value="Unassembled WGS sequence"/>
</dbReference>
<feature type="region of interest" description="Disordered" evidence="1">
    <location>
        <begin position="1"/>
        <end position="37"/>
    </location>
</feature>
<accession>A0ABP8JBH8</accession>
<sequence>MQRVDVAAQGGLGEAEAGDQGRDADGPLLAHDTQHPVAGTRLEDVRLGINHTAMLGNYRRSVQGRVA</sequence>
<evidence type="ECO:0000313" key="2">
    <source>
        <dbReference type="EMBL" id="GAA4388241.1"/>
    </source>
</evidence>
<organism evidence="2 3">
    <name type="scientific">Ornithinibacter aureus</name>
    <dbReference type="NCBI Taxonomy" id="622664"/>
    <lineage>
        <taxon>Bacteria</taxon>
        <taxon>Bacillati</taxon>
        <taxon>Actinomycetota</taxon>
        <taxon>Actinomycetes</taxon>
        <taxon>Micrococcales</taxon>
        <taxon>Intrasporangiaceae</taxon>
        <taxon>Ornithinibacter</taxon>
    </lineage>
</organism>
<dbReference type="EMBL" id="BAABFX010000009">
    <property type="protein sequence ID" value="GAA4388241.1"/>
    <property type="molecule type" value="Genomic_DNA"/>
</dbReference>
<evidence type="ECO:0000256" key="1">
    <source>
        <dbReference type="SAM" id="MobiDB-lite"/>
    </source>
</evidence>
<protein>
    <submittedName>
        <fullName evidence="2">Uncharacterized protein</fullName>
    </submittedName>
</protein>